<gene>
    <name evidence="2" type="ORF">QYE76_000651</name>
</gene>
<reference evidence="2" key="1">
    <citation type="submission" date="2023-07" db="EMBL/GenBank/DDBJ databases">
        <title>A chromosome-level genome assembly of Lolium multiflorum.</title>
        <authorList>
            <person name="Chen Y."/>
            <person name="Copetti D."/>
            <person name="Kolliker R."/>
            <person name="Studer B."/>
        </authorList>
    </citation>
    <scope>NUCLEOTIDE SEQUENCE</scope>
    <source>
        <strain evidence="2">02402/16</strain>
        <tissue evidence="2">Leaf</tissue>
    </source>
</reference>
<comment type="caution">
    <text evidence="2">The sequence shown here is derived from an EMBL/GenBank/DDBJ whole genome shotgun (WGS) entry which is preliminary data.</text>
</comment>
<name>A0AAD8RMA1_LOLMU</name>
<dbReference type="Proteomes" id="UP001231189">
    <property type="component" value="Unassembled WGS sequence"/>
</dbReference>
<protein>
    <submittedName>
        <fullName evidence="2">Uncharacterized protein</fullName>
    </submittedName>
</protein>
<evidence type="ECO:0000256" key="1">
    <source>
        <dbReference type="SAM" id="MobiDB-lite"/>
    </source>
</evidence>
<keyword evidence="3" id="KW-1185">Reference proteome</keyword>
<dbReference type="EMBL" id="JAUUTY010000005">
    <property type="protein sequence ID" value="KAK1626336.1"/>
    <property type="molecule type" value="Genomic_DNA"/>
</dbReference>
<evidence type="ECO:0000313" key="2">
    <source>
        <dbReference type="EMBL" id="KAK1626336.1"/>
    </source>
</evidence>
<dbReference type="AlphaFoldDB" id="A0AAD8RMA1"/>
<sequence length="217" mass="23522">MTSPPAGKGRSAKQLAQPPRRAEEPNLRSSPKLPSPVVMVRPVRMKTPAEDAGPTLGAKCRGIVTAYAIGWLTKGLPRDLTAVSGSGYGHERHGDDPVRGPPGGSLIINQRRGLPSRLPFTAHMVQVVKDMNKRHPMFTRINSSAVVWLRQMKMKVMGDQEVAGLNGLGSPVSCHKIPTVQELNGKPYRKWHNTFTHATNDCRVASASPNGDRTRGG</sequence>
<accession>A0AAD8RMA1</accession>
<organism evidence="2 3">
    <name type="scientific">Lolium multiflorum</name>
    <name type="common">Italian ryegrass</name>
    <name type="synonym">Lolium perenne subsp. multiflorum</name>
    <dbReference type="NCBI Taxonomy" id="4521"/>
    <lineage>
        <taxon>Eukaryota</taxon>
        <taxon>Viridiplantae</taxon>
        <taxon>Streptophyta</taxon>
        <taxon>Embryophyta</taxon>
        <taxon>Tracheophyta</taxon>
        <taxon>Spermatophyta</taxon>
        <taxon>Magnoliopsida</taxon>
        <taxon>Liliopsida</taxon>
        <taxon>Poales</taxon>
        <taxon>Poaceae</taxon>
        <taxon>BOP clade</taxon>
        <taxon>Pooideae</taxon>
        <taxon>Poodae</taxon>
        <taxon>Poeae</taxon>
        <taxon>Poeae Chloroplast Group 2 (Poeae type)</taxon>
        <taxon>Loliodinae</taxon>
        <taxon>Loliinae</taxon>
        <taxon>Lolium</taxon>
    </lineage>
</organism>
<evidence type="ECO:0000313" key="3">
    <source>
        <dbReference type="Proteomes" id="UP001231189"/>
    </source>
</evidence>
<proteinExistence type="predicted"/>
<feature type="region of interest" description="Disordered" evidence="1">
    <location>
        <begin position="1"/>
        <end position="40"/>
    </location>
</feature>